<dbReference type="HOGENOM" id="CLU_143560_0_0_10"/>
<dbReference type="InterPro" id="IPR025412">
    <property type="entry name" value="DUF4304"/>
</dbReference>
<evidence type="ECO:0000313" key="2">
    <source>
        <dbReference type="Proteomes" id="UP000007590"/>
    </source>
</evidence>
<keyword evidence="2" id="KW-1185">Reference proteome</keyword>
<reference evidence="1" key="1">
    <citation type="submission" date="2012-02" db="EMBL/GenBank/DDBJ databases">
        <title>The complete genome of Solitalea canadensis DSM 3403.</title>
        <authorList>
            <consortium name="US DOE Joint Genome Institute (JGI-PGF)"/>
            <person name="Lucas S."/>
            <person name="Copeland A."/>
            <person name="Lapidus A."/>
            <person name="Glavina del Rio T."/>
            <person name="Dalin E."/>
            <person name="Tice H."/>
            <person name="Bruce D."/>
            <person name="Goodwin L."/>
            <person name="Pitluck S."/>
            <person name="Peters L."/>
            <person name="Ovchinnikova G."/>
            <person name="Lu M."/>
            <person name="Kyrpides N."/>
            <person name="Mavromatis K."/>
            <person name="Ivanova N."/>
            <person name="Brettin T."/>
            <person name="Detter J.C."/>
            <person name="Han C."/>
            <person name="Larimer F."/>
            <person name="Land M."/>
            <person name="Hauser L."/>
            <person name="Markowitz V."/>
            <person name="Cheng J.-F."/>
            <person name="Hugenholtz P."/>
            <person name="Woyke T."/>
            <person name="Wu D."/>
            <person name="Spring S."/>
            <person name="Schroeder M."/>
            <person name="Kopitz M."/>
            <person name="Brambilla E."/>
            <person name="Klenk H.-P."/>
            <person name="Eisen J.A."/>
        </authorList>
    </citation>
    <scope>NUCLEOTIDE SEQUENCE</scope>
    <source>
        <strain evidence="1">DSM 3403</strain>
    </source>
</reference>
<protein>
    <recommendedName>
        <fullName evidence="3">DUF4304 domain-containing protein</fullName>
    </recommendedName>
</protein>
<dbReference type="eggNOG" id="ENOG5032U45">
    <property type="taxonomic scope" value="Bacteria"/>
</dbReference>
<proteinExistence type="predicted"/>
<sequence length="145" mass="16662">MDSKIFKKTVANFLIGKGFSKKGSYYYLFFKDLAIVVGFQKSNFSNDYYINIGYVISELNSNLLTPRDVDGDVRARFSVELEGKKVDSFNLDKLTVDMLINAIDENIKHYVLEITSIEKLKLLLQENSIMLYQTKLAAKQLLKLE</sequence>
<dbReference type="Pfam" id="PF14137">
    <property type="entry name" value="DUF4304"/>
    <property type="match status" value="1"/>
</dbReference>
<evidence type="ECO:0000313" key="1">
    <source>
        <dbReference type="EMBL" id="AFD06621.1"/>
    </source>
</evidence>
<accession>H8KTP6</accession>
<dbReference type="OrthoDB" id="1097772at2"/>
<gene>
    <name evidence="1" type="ordered locus">Solca_1548</name>
</gene>
<evidence type="ECO:0008006" key="3">
    <source>
        <dbReference type="Google" id="ProtNLM"/>
    </source>
</evidence>
<name>H8KTP6_SOLCM</name>
<organism evidence="1 2">
    <name type="scientific">Solitalea canadensis (strain ATCC 29591 / DSM 3403 / JCM 21819 / LMG 8368 / NBRC 15130 / NCIMB 12057 / USAM 9D)</name>
    <name type="common">Flexibacter canadensis</name>
    <dbReference type="NCBI Taxonomy" id="929556"/>
    <lineage>
        <taxon>Bacteria</taxon>
        <taxon>Pseudomonadati</taxon>
        <taxon>Bacteroidota</taxon>
        <taxon>Sphingobacteriia</taxon>
        <taxon>Sphingobacteriales</taxon>
        <taxon>Sphingobacteriaceae</taxon>
        <taxon>Solitalea</taxon>
    </lineage>
</organism>
<dbReference type="KEGG" id="scn:Solca_1548"/>
<dbReference type="EMBL" id="CP003349">
    <property type="protein sequence ID" value="AFD06621.1"/>
    <property type="molecule type" value="Genomic_DNA"/>
</dbReference>
<dbReference type="Proteomes" id="UP000007590">
    <property type="component" value="Chromosome"/>
</dbReference>
<dbReference type="AlphaFoldDB" id="H8KTP6"/>
<dbReference type="STRING" id="929556.Solca_1548"/>
<dbReference type="RefSeq" id="WP_014679848.1">
    <property type="nucleotide sequence ID" value="NC_017770.1"/>
</dbReference>